<dbReference type="EMBL" id="LXQA010102174">
    <property type="protein sequence ID" value="MCI16733.1"/>
    <property type="molecule type" value="Genomic_DNA"/>
</dbReference>
<sequence length="61" mass="6634">MSQLSDDETDSVESNDEIKVSVGTDVETNVEASEVEANDVARSTRTKQVPELSYDSGVNKK</sequence>
<evidence type="ECO:0000313" key="2">
    <source>
        <dbReference type="EMBL" id="MCI16733.1"/>
    </source>
</evidence>
<keyword evidence="3" id="KW-1185">Reference proteome</keyword>
<dbReference type="Proteomes" id="UP000265520">
    <property type="component" value="Unassembled WGS sequence"/>
</dbReference>
<comment type="caution">
    <text evidence="2">The sequence shown here is derived from an EMBL/GenBank/DDBJ whole genome shotgun (WGS) entry which is preliminary data.</text>
</comment>
<proteinExistence type="predicted"/>
<organism evidence="2 3">
    <name type="scientific">Trifolium medium</name>
    <dbReference type="NCBI Taxonomy" id="97028"/>
    <lineage>
        <taxon>Eukaryota</taxon>
        <taxon>Viridiplantae</taxon>
        <taxon>Streptophyta</taxon>
        <taxon>Embryophyta</taxon>
        <taxon>Tracheophyta</taxon>
        <taxon>Spermatophyta</taxon>
        <taxon>Magnoliopsida</taxon>
        <taxon>eudicotyledons</taxon>
        <taxon>Gunneridae</taxon>
        <taxon>Pentapetalae</taxon>
        <taxon>rosids</taxon>
        <taxon>fabids</taxon>
        <taxon>Fabales</taxon>
        <taxon>Fabaceae</taxon>
        <taxon>Papilionoideae</taxon>
        <taxon>50 kb inversion clade</taxon>
        <taxon>NPAAA clade</taxon>
        <taxon>Hologalegina</taxon>
        <taxon>IRL clade</taxon>
        <taxon>Trifolieae</taxon>
        <taxon>Trifolium</taxon>
    </lineage>
</organism>
<name>A0A392PX90_9FABA</name>
<feature type="compositionally biased region" description="Acidic residues" evidence="1">
    <location>
        <begin position="1"/>
        <end position="15"/>
    </location>
</feature>
<dbReference type="AlphaFoldDB" id="A0A392PX90"/>
<evidence type="ECO:0000256" key="1">
    <source>
        <dbReference type="SAM" id="MobiDB-lite"/>
    </source>
</evidence>
<accession>A0A392PX90</accession>
<evidence type="ECO:0000313" key="3">
    <source>
        <dbReference type="Proteomes" id="UP000265520"/>
    </source>
</evidence>
<reference evidence="2 3" key="1">
    <citation type="journal article" date="2018" name="Front. Plant Sci.">
        <title>Red Clover (Trifolium pratense) and Zigzag Clover (T. medium) - A Picture of Genomic Similarities and Differences.</title>
        <authorList>
            <person name="Dluhosova J."/>
            <person name="Istvanek J."/>
            <person name="Nedelnik J."/>
            <person name="Repkova J."/>
        </authorList>
    </citation>
    <scope>NUCLEOTIDE SEQUENCE [LARGE SCALE GENOMIC DNA]</scope>
    <source>
        <strain evidence="3">cv. 10/8</strain>
        <tissue evidence="2">Leaf</tissue>
    </source>
</reference>
<feature type="non-terminal residue" evidence="2">
    <location>
        <position position="61"/>
    </location>
</feature>
<feature type="region of interest" description="Disordered" evidence="1">
    <location>
        <begin position="1"/>
        <end position="61"/>
    </location>
</feature>
<protein>
    <submittedName>
        <fullName evidence="2">Uncharacterized protein</fullName>
    </submittedName>
</protein>